<accession>A0AAV9JEV6</accession>
<feature type="compositionally biased region" description="Low complexity" evidence="1">
    <location>
        <begin position="143"/>
        <end position="160"/>
    </location>
</feature>
<evidence type="ECO:0000313" key="2">
    <source>
        <dbReference type="EMBL" id="KAK4543843.1"/>
    </source>
</evidence>
<proteinExistence type="predicted"/>
<comment type="caution">
    <text evidence="2">The sequence shown here is derived from an EMBL/GenBank/DDBJ whole genome shotgun (WGS) entry which is preliminary data.</text>
</comment>
<dbReference type="Proteomes" id="UP001324427">
    <property type="component" value="Unassembled WGS sequence"/>
</dbReference>
<gene>
    <name evidence="2" type="ORF">LTR36_004876</name>
</gene>
<evidence type="ECO:0000256" key="1">
    <source>
        <dbReference type="SAM" id="MobiDB-lite"/>
    </source>
</evidence>
<protein>
    <submittedName>
        <fullName evidence="2">Uncharacterized protein</fullName>
    </submittedName>
</protein>
<organism evidence="2 3">
    <name type="scientific">Oleoguttula mirabilis</name>
    <dbReference type="NCBI Taxonomy" id="1507867"/>
    <lineage>
        <taxon>Eukaryota</taxon>
        <taxon>Fungi</taxon>
        <taxon>Dikarya</taxon>
        <taxon>Ascomycota</taxon>
        <taxon>Pezizomycotina</taxon>
        <taxon>Dothideomycetes</taxon>
        <taxon>Dothideomycetidae</taxon>
        <taxon>Mycosphaerellales</taxon>
        <taxon>Teratosphaeriaceae</taxon>
        <taxon>Oleoguttula</taxon>
    </lineage>
</organism>
<keyword evidence="3" id="KW-1185">Reference proteome</keyword>
<evidence type="ECO:0000313" key="3">
    <source>
        <dbReference type="Proteomes" id="UP001324427"/>
    </source>
</evidence>
<dbReference type="AlphaFoldDB" id="A0AAV9JEV6"/>
<reference evidence="2 3" key="1">
    <citation type="submission" date="2021-11" db="EMBL/GenBank/DDBJ databases">
        <title>Black yeast isolated from Biological Soil Crust.</title>
        <authorList>
            <person name="Kurbessoian T."/>
        </authorList>
    </citation>
    <scope>NUCLEOTIDE SEQUENCE [LARGE SCALE GENOMIC DNA]</scope>
    <source>
        <strain evidence="2 3">CCFEE 5522</strain>
    </source>
</reference>
<name>A0AAV9JEV6_9PEZI</name>
<feature type="region of interest" description="Disordered" evidence="1">
    <location>
        <begin position="106"/>
        <end position="254"/>
    </location>
</feature>
<dbReference type="EMBL" id="JAVFHQ010000029">
    <property type="protein sequence ID" value="KAK4543843.1"/>
    <property type="molecule type" value="Genomic_DNA"/>
</dbReference>
<sequence>MTKVLFAQPCTPNHQPLANLAMYSWTIRQRAILLVLYGRCNLSHEEVAKVFNHIVKNVLKEKIDDDGVSTRVLRNIKEKKGTAWRATYDQDQPGAPELQRSNERLEHGAHSANDGEEDAVPSPPTIAENPEAEDDVQKNHSEASALPTPTAAAGTASTVADNGDKELAVSTKTTKPTTDAAVRRSGRTTSNKQTAGIDAARLTASNKGSGSARGVETTSTPTEPHKRPLASGSLVSSAPPPKAGLRMQETRSQKTAANAAAAKAVKTKLHGSMGVSTAAELNAEDTTDPTSSTETVPQVEMIHHMDCTWPNGLRHHGNVDQNHGRYYINHDHEIYKLGGSVHRAYVNGNEEDIMLCNKTYCVYCSSPSTDLTNYGELRDLKGIPRSIPETAHAEVNGLPFVHANDCVVPEPGKSGFHFAGKVPKDSGPWGPPKFPVDTFTPKVMFRGRGGQLKKVKATMCVHAKCPDCTGQAALDRKKALYGPGGPFYKQDRSQEEMKRLMGDYEAQD</sequence>